<evidence type="ECO:0000259" key="2">
    <source>
        <dbReference type="Pfam" id="PF13456"/>
    </source>
</evidence>
<dbReference type="InterPro" id="IPR002156">
    <property type="entry name" value="RNaseH_domain"/>
</dbReference>
<dbReference type="GO" id="GO:0003676">
    <property type="term" value="F:nucleic acid binding"/>
    <property type="evidence" value="ECO:0007669"/>
    <property type="project" value="InterPro"/>
</dbReference>
<dbReference type="InterPro" id="IPR052929">
    <property type="entry name" value="RNase_H-like_EbsB-rel"/>
</dbReference>
<dbReference type="InterPro" id="IPR012337">
    <property type="entry name" value="RNaseH-like_sf"/>
</dbReference>
<organism evidence="3 4">
    <name type="scientific">Parasponia andersonii</name>
    <name type="common">Sponia andersonii</name>
    <dbReference type="NCBI Taxonomy" id="3476"/>
    <lineage>
        <taxon>Eukaryota</taxon>
        <taxon>Viridiplantae</taxon>
        <taxon>Streptophyta</taxon>
        <taxon>Embryophyta</taxon>
        <taxon>Tracheophyta</taxon>
        <taxon>Spermatophyta</taxon>
        <taxon>Magnoliopsida</taxon>
        <taxon>eudicotyledons</taxon>
        <taxon>Gunneridae</taxon>
        <taxon>Pentapetalae</taxon>
        <taxon>rosids</taxon>
        <taxon>fabids</taxon>
        <taxon>Rosales</taxon>
        <taxon>Cannabaceae</taxon>
        <taxon>Parasponia</taxon>
    </lineage>
</organism>
<protein>
    <submittedName>
        <fullName evidence="3">Ribonuclease H-like domain containing protein</fullName>
    </submittedName>
</protein>
<feature type="transmembrane region" description="Helical" evidence="1">
    <location>
        <begin position="6"/>
        <end position="30"/>
    </location>
</feature>
<dbReference type="GO" id="GO:0004523">
    <property type="term" value="F:RNA-DNA hybrid ribonuclease activity"/>
    <property type="evidence" value="ECO:0007669"/>
    <property type="project" value="InterPro"/>
</dbReference>
<dbReference type="AlphaFoldDB" id="A0A2P5BYM1"/>
<dbReference type="SUPFAM" id="SSF53098">
    <property type="entry name" value="Ribonuclease H-like"/>
    <property type="match status" value="1"/>
</dbReference>
<evidence type="ECO:0000256" key="1">
    <source>
        <dbReference type="SAM" id="Phobius"/>
    </source>
</evidence>
<reference evidence="4" key="1">
    <citation type="submission" date="2016-06" db="EMBL/GenBank/DDBJ databases">
        <title>Parallel loss of symbiosis genes in relatives of nitrogen-fixing non-legume Parasponia.</title>
        <authorList>
            <person name="Van Velzen R."/>
            <person name="Holmer R."/>
            <person name="Bu F."/>
            <person name="Rutten L."/>
            <person name="Van Zeijl A."/>
            <person name="Liu W."/>
            <person name="Santuari L."/>
            <person name="Cao Q."/>
            <person name="Sharma T."/>
            <person name="Shen D."/>
            <person name="Roswanjaya Y."/>
            <person name="Wardhani T."/>
            <person name="Kalhor M.S."/>
            <person name="Jansen J."/>
            <person name="Van den Hoogen J."/>
            <person name="Gungor B."/>
            <person name="Hartog M."/>
            <person name="Hontelez J."/>
            <person name="Verver J."/>
            <person name="Yang W.-C."/>
            <person name="Schijlen E."/>
            <person name="Repin R."/>
            <person name="Schilthuizen M."/>
            <person name="Schranz E."/>
            <person name="Heidstra R."/>
            <person name="Miyata K."/>
            <person name="Fedorova E."/>
            <person name="Kohlen W."/>
            <person name="Bisseling T."/>
            <person name="Smit S."/>
            <person name="Geurts R."/>
        </authorList>
    </citation>
    <scope>NUCLEOTIDE SEQUENCE [LARGE SCALE GENOMIC DNA]</scope>
    <source>
        <strain evidence="4">cv. WU1-14</strain>
    </source>
</reference>
<keyword evidence="4" id="KW-1185">Reference proteome</keyword>
<comment type="caution">
    <text evidence="3">The sequence shown here is derived from an EMBL/GenBank/DDBJ whole genome shotgun (WGS) entry which is preliminary data.</text>
</comment>
<keyword evidence="1" id="KW-0472">Membrane</keyword>
<gene>
    <name evidence="3" type="ORF">PanWU01x14_198910</name>
</gene>
<dbReference type="Proteomes" id="UP000237105">
    <property type="component" value="Unassembled WGS sequence"/>
</dbReference>
<proteinExistence type="predicted"/>
<keyword evidence="1" id="KW-0812">Transmembrane</keyword>
<keyword evidence="1" id="KW-1133">Transmembrane helix</keyword>
<dbReference type="PANTHER" id="PTHR47074:SF11">
    <property type="entry name" value="REVERSE TRANSCRIPTASE-LIKE PROTEIN"/>
    <property type="match status" value="1"/>
</dbReference>
<dbReference type="EMBL" id="JXTB01000201">
    <property type="protein sequence ID" value="PON53894.1"/>
    <property type="molecule type" value="Genomic_DNA"/>
</dbReference>
<sequence>MDVAYFFHQGFIGIGAIIRVATGMVCVAMGKYINGLFEPLIAELLALRKSIYFALRKGFVIQFAESDSQLAIGLVNSTDGLFSNDLIIRDVKSLLRSCKGKSYHFAPDLEMK</sequence>
<dbReference type="Pfam" id="PF13456">
    <property type="entry name" value="RVT_3"/>
    <property type="match status" value="1"/>
</dbReference>
<dbReference type="OrthoDB" id="1741277at2759"/>
<evidence type="ECO:0000313" key="4">
    <source>
        <dbReference type="Proteomes" id="UP000237105"/>
    </source>
</evidence>
<evidence type="ECO:0000313" key="3">
    <source>
        <dbReference type="EMBL" id="PON53894.1"/>
    </source>
</evidence>
<feature type="domain" description="RNase H type-1" evidence="2">
    <location>
        <begin position="10"/>
        <end position="103"/>
    </location>
</feature>
<dbReference type="PANTHER" id="PTHR47074">
    <property type="entry name" value="BNAC02G40300D PROTEIN"/>
    <property type="match status" value="1"/>
</dbReference>
<name>A0A2P5BYM1_PARAD</name>
<accession>A0A2P5BYM1</accession>